<reference evidence="3 4" key="1">
    <citation type="submission" date="2020-07" db="EMBL/GenBank/DDBJ databases">
        <title>Exploring microbial biodiversity for novel pathways involved in the catabolism of aromatic compounds derived from lignin.</title>
        <authorList>
            <person name="Elkins J."/>
        </authorList>
    </citation>
    <scope>NUCLEOTIDE SEQUENCE [LARGE SCALE GENOMIC DNA]</scope>
    <source>
        <strain evidence="3 4">H2C3C</strain>
    </source>
</reference>
<dbReference type="SUPFAM" id="SSF53098">
    <property type="entry name" value="Ribonuclease H-like"/>
    <property type="match status" value="1"/>
</dbReference>
<dbReference type="InterPro" id="IPR003201">
    <property type="entry name" value="Transposase_Tn5"/>
</dbReference>
<dbReference type="PANTHER" id="PTHR37319:SF1">
    <property type="entry name" value="TRANSPOSASE TN5 DIMERISATION DOMAIN-CONTAINING PROTEIN"/>
    <property type="match status" value="1"/>
</dbReference>
<dbReference type="EMBL" id="JACCAS010000001">
    <property type="protein sequence ID" value="NYH20791.1"/>
    <property type="molecule type" value="Genomic_DNA"/>
</dbReference>
<evidence type="ECO:0000313" key="2">
    <source>
        <dbReference type="EMBL" id="NYH20784.1"/>
    </source>
</evidence>
<dbReference type="InterPro" id="IPR012337">
    <property type="entry name" value="RNaseH-like_sf"/>
</dbReference>
<dbReference type="Proteomes" id="UP000540929">
    <property type="component" value="Unassembled WGS sequence"/>
</dbReference>
<evidence type="ECO:0000313" key="4">
    <source>
        <dbReference type="Proteomes" id="UP000540929"/>
    </source>
</evidence>
<feature type="domain" description="Transposase Tn5 dimerisation" evidence="1">
    <location>
        <begin position="114"/>
        <end position="207"/>
    </location>
</feature>
<dbReference type="AlphaFoldDB" id="A0A7Y9WIE9"/>
<sequence>MWARERKGADGVRGGEKESTRWIEGYERVAEQAADLPGTRLVYVADRESDIIALMRRAHDLGCPADWLIRAQHNRVLPEGQRLWDHATQAEPLGEIRFMLHGRQRQKAREVFMVVAWRIARLMRFGRTCPDLDAGLLFEPDEWKAAFILNKKTPPDKPPQLNEVVRLVAMLGGFLARKGDGEPGVKTIWQGMQRVVDFAAGIRYMREVERQTCV</sequence>
<dbReference type="PANTHER" id="PTHR37319">
    <property type="entry name" value="TRANSPOSASE"/>
    <property type="match status" value="1"/>
</dbReference>
<dbReference type="InterPro" id="IPR047768">
    <property type="entry name" value="Tn5p-like"/>
</dbReference>
<comment type="caution">
    <text evidence="3">The sequence shown here is derived from an EMBL/GenBank/DDBJ whole genome shotgun (WGS) entry which is preliminary data.</text>
</comment>
<dbReference type="InterPro" id="IPR014737">
    <property type="entry name" value="Transposase_Tn5-like_C"/>
</dbReference>
<evidence type="ECO:0000313" key="3">
    <source>
        <dbReference type="EMBL" id="NYH20791.1"/>
    </source>
</evidence>
<gene>
    <name evidence="2" type="ORF">GGD40_000263</name>
    <name evidence="3" type="ORF">GGD40_000270</name>
</gene>
<organism evidence="3 4">
    <name type="scientific">Paraburkholderia bryophila</name>
    <dbReference type="NCBI Taxonomy" id="420952"/>
    <lineage>
        <taxon>Bacteria</taxon>
        <taxon>Pseudomonadati</taxon>
        <taxon>Pseudomonadota</taxon>
        <taxon>Betaproteobacteria</taxon>
        <taxon>Burkholderiales</taxon>
        <taxon>Burkholderiaceae</taxon>
        <taxon>Paraburkholderia</taxon>
    </lineage>
</organism>
<name>A0A7Y9WIE9_9BURK</name>
<dbReference type="Pfam" id="PF02281">
    <property type="entry name" value="Dimer_Tnp_Tn5"/>
    <property type="match status" value="1"/>
</dbReference>
<dbReference type="Gene3D" id="1.10.740.10">
    <property type="entry name" value="Transferase Inhibitor Protein From Tn5, Chain"/>
    <property type="match status" value="1"/>
</dbReference>
<dbReference type="EMBL" id="JACCAS010000001">
    <property type="protein sequence ID" value="NYH20784.1"/>
    <property type="molecule type" value="Genomic_DNA"/>
</dbReference>
<evidence type="ECO:0000259" key="1">
    <source>
        <dbReference type="Pfam" id="PF02281"/>
    </source>
</evidence>
<protein>
    <recommendedName>
        <fullName evidence="1">Transposase Tn5 dimerisation domain-containing protein</fullName>
    </recommendedName>
</protein>
<keyword evidence="4" id="KW-1185">Reference proteome</keyword>
<proteinExistence type="predicted"/>
<accession>A0A7Y9WIE9</accession>